<feature type="domain" description="ImpA N-terminal" evidence="2">
    <location>
        <begin position="41"/>
        <end position="166"/>
    </location>
</feature>
<proteinExistence type="predicted"/>
<feature type="compositionally biased region" description="Basic and acidic residues" evidence="1">
    <location>
        <begin position="272"/>
        <end position="296"/>
    </location>
</feature>
<evidence type="ECO:0000259" key="2">
    <source>
        <dbReference type="Pfam" id="PF06812"/>
    </source>
</evidence>
<dbReference type="InterPro" id="IPR017740">
    <property type="entry name" value="TssA-like"/>
</dbReference>
<organism evidence="3 4">
    <name type="scientific">Burkholderia paludis</name>
    <dbReference type="NCBI Taxonomy" id="1506587"/>
    <lineage>
        <taxon>Bacteria</taxon>
        <taxon>Pseudomonadati</taxon>
        <taxon>Pseudomonadota</taxon>
        <taxon>Betaproteobacteria</taxon>
        <taxon>Burkholderiales</taxon>
        <taxon>Burkholderiaceae</taxon>
        <taxon>Burkholderia</taxon>
        <taxon>Burkholderia cepacia complex</taxon>
    </lineage>
</organism>
<accession>A0A6J5EZX3</accession>
<keyword evidence="4" id="KW-1185">Reference proteome</keyword>
<dbReference type="PANTHER" id="PTHR37951:SF1">
    <property type="entry name" value="TYPE VI SECRETION SYSTEM COMPONENT TSSA1"/>
    <property type="match status" value="1"/>
</dbReference>
<dbReference type="Proteomes" id="UP000494330">
    <property type="component" value="Unassembled WGS sequence"/>
</dbReference>
<feature type="region of interest" description="Disordered" evidence="1">
    <location>
        <begin position="13"/>
        <end position="38"/>
    </location>
</feature>
<evidence type="ECO:0000256" key="1">
    <source>
        <dbReference type="SAM" id="MobiDB-lite"/>
    </source>
</evidence>
<dbReference type="AlphaFoldDB" id="A0A6J5EZX3"/>
<dbReference type="PANTHER" id="PTHR37951">
    <property type="entry name" value="CYTOPLASMIC PROTEIN-RELATED"/>
    <property type="match status" value="1"/>
</dbReference>
<reference evidence="3 4" key="1">
    <citation type="submission" date="2019-09" db="EMBL/GenBank/DDBJ databases">
        <authorList>
            <person name="Depoorter E."/>
        </authorList>
    </citation>
    <scope>NUCLEOTIDE SEQUENCE [LARGE SCALE GENOMIC DNA]</scope>
    <source>
        <strain evidence="3">LMG 30113</strain>
    </source>
</reference>
<dbReference type="InterPro" id="IPR010657">
    <property type="entry name" value="ImpA_N"/>
</dbReference>
<feature type="region of interest" description="Disordered" evidence="1">
    <location>
        <begin position="272"/>
        <end position="327"/>
    </location>
</feature>
<name>A0A6J5EZX3_9BURK</name>
<dbReference type="Pfam" id="PF06812">
    <property type="entry name" value="ImpA_N"/>
    <property type="match status" value="1"/>
</dbReference>
<dbReference type="EMBL" id="CABVQD010000043">
    <property type="protein sequence ID" value="VWC41939.1"/>
    <property type="molecule type" value="Genomic_DNA"/>
</dbReference>
<protein>
    <submittedName>
        <fullName evidence="3">Type VI secretion protein ImpA</fullName>
    </submittedName>
</protein>
<evidence type="ECO:0000313" key="4">
    <source>
        <dbReference type="Proteomes" id="UP000494330"/>
    </source>
</evidence>
<evidence type="ECO:0000313" key="3">
    <source>
        <dbReference type="EMBL" id="VWC41939.1"/>
    </source>
</evidence>
<sequence>MYATSIVAPRIPEKTMSKKPSAAPKQPGQTPAAGKPHLDWLAPVSDAAPCGPDLEYDHDFVVLFASAAPKQDVQYGNFVGGADPLNWSEIERDCRRLMLRTKDMRVAVIHTRCRARLGGAAGLAEGTGLLAAWLQTFPDQIHPQAGVEDDREAVLDMRMNALQGLADPDGLLADVREIVLVKSTATRLQVRDVERAFAHPRPADALAPDSVIQQLQDLRLQQPATMKAFDETMSNLAAIDRWCTEFLDAYLPDFSSLMRVLQLLQQGEQRIESVRDTASEPDADGHDRRTMDDAHTTDAFPDQYNDEYIDADRPSGAASRTDDPPDDRQEALALIRAARQWFEMHEPSSPIPVLLKRAEQFVGKRYAEVVKAIPAELLAQWEEDSVAGNGPD</sequence>
<gene>
    <name evidence="3" type="ORF">BPA30113_06988</name>
</gene>